<name>A0ACB7YK99_9ERIC</name>
<proteinExistence type="predicted"/>
<protein>
    <submittedName>
        <fullName evidence="1">Uncharacterized protein</fullName>
    </submittedName>
</protein>
<dbReference type="EMBL" id="CM037161">
    <property type="protein sequence ID" value="KAH7853801.1"/>
    <property type="molecule type" value="Genomic_DNA"/>
</dbReference>
<gene>
    <name evidence="1" type="ORF">Vadar_006753</name>
</gene>
<evidence type="ECO:0000313" key="2">
    <source>
        <dbReference type="Proteomes" id="UP000828048"/>
    </source>
</evidence>
<reference evidence="1 2" key="1">
    <citation type="journal article" date="2021" name="Hortic Res">
        <title>High-quality reference genome and annotation aids understanding of berry development for evergreen blueberry (Vaccinium darrowii).</title>
        <authorList>
            <person name="Yu J."/>
            <person name="Hulse-Kemp A.M."/>
            <person name="Babiker E."/>
            <person name="Staton M."/>
        </authorList>
    </citation>
    <scope>NUCLEOTIDE SEQUENCE [LARGE SCALE GENOMIC DNA]</scope>
    <source>
        <strain evidence="2">cv. NJ 8807/NJ 8810</strain>
        <tissue evidence="1">Young leaf</tissue>
    </source>
</reference>
<keyword evidence="2" id="KW-1185">Reference proteome</keyword>
<organism evidence="1 2">
    <name type="scientific">Vaccinium darrowii</name>
    <dbReference type="NCBI Taxonomy" id="229202"/>
    <lineage>
        <taxon>Eukaryota</taxon>
        <taxon>Viridiplantae</taxon>
        <taxon>Streptophyta</taxon>
        <taxon>Embryophyta</taxon>
        <taxon>Tracheophyta</taxon>
        <taxon>Spermatophyta</taxon>
        <taxon>Magnoliopsida</taxon>
        <taxon>eudicotyledons</taxon>
        <taxon>Gunneridae</taxon>
        <taxon>Pentapetalae</taxon>
        <taxon>asterids</taxon>
        <taxon>Ericales</taxon>
        <taxon>Ericaceae</taxon>
        <taxon>Vaccinioideae</taxon>
        <taxon>Vaccinieae</taxon>
        <taxon>Vaccinium</taxon>
    </lineage>
</organism>
<accession>A0ACB7YK99</accession>
<sequence>MPRVRSQRQVTLREAKKYLKKVKGTVSDGEYQIFMTLIQEIKDKRSDIDPTIRKVIELFKHNGGLLSGFNCFLPEAYKIVPLMRPGRYEIRGEAFRRLPTQNQDGYE</sequence>
<comment type="caution">
    <text evidence="1">The sequence shown here is derived from an EMBL/GenBank/DDBJ whole genome shotgun (WGS) entry which is preliminary data.</text>
</comment>
<dbReference type="Proteomes" id="UP000828048">
    <property type="component" value="Chromosome 11"/>
</dbReference>
<evidence type="ECO:0000313" key="1">
    <source>
        <dbReference type="EMBL" id="KAH7853801.1"/>
    </source>
</evidence>